<evidence type="ECO:0000259" key="1">
    <source>
        <dbReference type="Pfam" id="PF03551"/>
    </source>
</evidence>
<comment type="caution">
    <text evidence="3">The sequence shown here is derived from an EMBL/GenBank/DDBJ whole genome shotgun (WGS) entry which is preliminary data.</text>
</comment>
<dbReference type="RefSeq" id="WP_155474511.1">
    <property type="nucleotide sequence ID" value="NZ_WNKU01000001.1"/>
</dbReference>
<dbReference type="InterPro" id="IPR005149">
    <property type="entry name" value="Tscrpt_reg_PadR_N"/>
</dbReference>
<dbReference type="InterPro" id="IPR036390">
    <property type="entry name" value="WH_DNA-bd_sf"/>
</dbReference>
<dbReference type="InterPro" id="IPR036388">
    <property type="entry name" value="WH-like_DNA-bd_sf"/>
</dbReference>
<dbReference type="PANTHER" id="PTHR43252">
    <property type="entry name" value="TRANSCRIPTIONAL REGULATOR YQJI"/>
    <property type="match status" value="1"/>
</dbReference>
<dbReference type="InterPro" id="IPR018309">
    <property type="entry name" value="Tscrpt_reg_PadR_C"/>
</dbReference>
<dbReference type="SUPFAM" id="SSF46785">
    <property type="entry name" value="Winged helix' DNA-binding domain"/>
    <property type="match status" value="1"/>
</dbReference>
<reference evidence="3 4" key="1">
    <citation type="submission" date="2019-11" db="EMBL/GenBank/DDBJ databases">
        <title>Whole-genome sequence of a the green, strictly anaerobic photosynthetic bacterium Heliobacillus mobilis DSM 6151.</title>
        <authorList>
            <person name="Kyndt J.A."/>
            <person name="Meyer T.E."/>
        </authorList>
    </citation>
    <scope>NUCLEOTIDE SEQUENCE [LARGE SCALE GENOMIC DNA]</scope>
    <source>
        <strain evidence="3 4">DSM 6151</strain>
    </source>
</reference>
<feature type="domain" description="Transcription regulator PadR C-terminal" evidence="2">
    <location>
        <begin position="92"/>
        <end position="176"/>
    </location>
</feature>
<dbReference type="PANTHER" id="PTHR43252:SF6">
    <property type="entry name" value="NEGATIVE TRANSCRIPTION REGULATOR PADR"/>
    <property type="match status" value="1"/>
</dbReference>
<evidence type="ECO:0000313" key="4">
    <source>
        <dbReference type="Proteomes" id="UP000430670"/>
    </source>
</evidence>
<evidence type="ECO:0000313" key="3">
    <source>
        <dbReference type="EMBL" id="MTV47379.1"/>
    </source>
</evidence>
<keyword evidence="4" id="KW-1185">Reference proteome</keyword>
<dbReference type="Gene3D" id="6.10.140.190">
    <property type="match status" value="1"/>
</dbReference>
<proteinExistence type="predicted"/>
<accession>A0A6I3SBV0</accession>
<gene>
    <name evidence="3" type="ORF">GJ688_00100</name>
</gene>
<dbReference type="Pfam" id="PF03551">
    <property type="entry name" value="PadR"/>
    <property type="match status" value="1"/>
</dbReference>
<evidence type="ECO:0008006" key="5">
    <source>
        <dbReference type="Google" id="ProtNLM"/>
    </source>
</evidence>
<protein>
    <recommendedName>
        <fullName evidence="5">PadR family transcriptional regulator</fullName>
    </recommendedName>
</protein>
<dbReference type="AlphaFoldDB" id="A0A6I3SBV0"/>
<feature type="domain" description="Transcription regulator PadR N-terminal" evidence="1">
    <location>
        <begin position="7"/>
        <end position="81"/>
    </location>
</feature>
<dbReference type="EMBL" id="WNKU01000001">
    <property type="protein sequence ID" value="MTV47379.1"/>
    <property type="molecule type" value="Genomic_DNA"/>
</dbReference>
<dbReference type="OrthoDB" id="8595425at2"/>
<dbReference type="Gene3D" id="1.10.10.10">
    <property type="entry name" value="Winged helix-like DNA-binding domain superfamily/Winged helix DNA-binding domain"/>
    <property type="match status" value="1"/>
</dbReference>
<sequence>MSLKHALLGFLSYNSMTGYQLKQYVDESVQHFWNASLSQIYPTLSQMEKEGLLTMEVEYQEEKPNRKIYHITDAGRQELQRWLREPTNLPSVREAFLIKVFFGGTMEKEDILSQMNQYLKLHRDLLAMYQGPVLEKMQQEAANLERDSFFWALTLEAGINLEKAWIEWLEESIEKIKKYATD</sequence>
<evidence type="ECO:0000259" key="2">
    <source>
        <dbReference type="Pfam" id="PF10400"/>
    </source>
</evidence>
<dbReference type="Proteomes" id="UP000430670">
    <property type="component" value="Unassembled WGS sequence"/>
</dbReference>
<name>A0A6I3SBV0_HELMO</name>
<organism evidence="3 4">
    <name type="scientific">Heliobacterium mobile</name>
    <name type="common">Heliobacillus mobilis</name>
    <dbReference type="NCBI Taxonomy" id="28064"/>
    <lineage>
        <taxon>Bacteria</taxon>
        <taxon>Bacillati</taxon>
        <taxon>Bacillota</taxon>
        <taxon>Clostridia</taxon>
        <taxon>Eubacteriales</taxon>
        <taxon>Heliobacteriaceae</taxon>
        <taxon>Heliobacterium</taxon>
    </lineage>
</organism>
<dbReference type="Pfam" id="PF10400">
    <property type="entry name" value="Vir_act_alpha_C"/>
    <property type="match status" value="1"/>
</dbReference>